<name>A0A6A4H7B0_9AGAR</name>
<proteinExistence type="predicted"/>
<feature type="transmembrane region" description="Helical" evidence="1">
    <location>
        <begin position="58"/>
        <end position="75"/>
    </location>
</feature>
<reference evidence="2" key="1">
    <citation type="journal article" date="2019" name="Environ. Microbiol.">
        <title>Fungal ecological strategies reflected in gene transcription - a case study of two litter decomposers.</title>
        <authorList>
            <person name="Barbi F."/>
            <person name="Kohler A."/>
            <person name="Barry K."/>
            <person name="Baskaran P."/>
            <person name="Daum C."/>
            <person name="Fauchery L."/>
            <person name="Ihrmark K."/>
            <person name="Kuo A."/>
            <person name="LaButti K."/>
            <person name="Lipzen A."/>
            <person name="Morin E."/>
            <person name="Grigoriev I.V."/>
            <person name="Henrissat B."/>
            <person name="Lindahl B."/>
            <person name="Martin F."/>
        </authorList>
    </citation>
    <scope>NUCLEOTIDE SEQUENCE</scope>
    <source>
        <strain evidence="2">JB14</strain>
    </source>
</reference>
<evidence type="ECO:0000256" key="1">
    <source>
        <dbReference type="SAM" id="Phobius"/>
    </source>
</evidence>
<organism evidence="2 3">
    <name type="scientific">Gymnopus androsaceus JB14</name>
    <dbReference type="NCBI Taxonomy" id="1447944"/>
    <lineage>
        <taxon>Eukaryota</taxon>
        <taxon>Fungi</taxon>
        <taxon>Dikarya</taxon>
        <taxon>Basidiomycota</taxon>
        <taxon>Agaricomycotina</taxon>
        <taxon>Agaricomycetes</taxon>
        <taxon>Agaricomycetidae</taxon>
        <taxon>Agaricales</taxon>
        <taxon>Marasmiineae</taxon>
        <taxon>Omphalotaceae</taxon>
        <taxon>Gymnopus</taxon>
    </lineage>
</organism>
<evidence type="ECO:0000313" key="3">
    <source>
        <dbReference type="Proteomes" id="UP000799118"/>
    </source>
</evidence>
<protein>
    <submittedName>
        <fullName evidence="2">Uncharacterized protein</fullName>
    </submittedName>
</protein>
<gene>
    <name evidence="2" type="ORF">BT96DRAFT_944166</name>
</gene>
<dbReference type="Proteomes" id="UP000799118">
    <property type="component" value="Unassembled WGS sequence"/>
</dbReference>
<dbReference type="AlphaFoldDB" id="A0A6A4H7B0"/>
<keyword evidence="3" id="KW-1185">Reference proteome</keyword>
<keyword evidence="1" id="KW-0472">Membrane</keyword>
<dbReference type="EMBL" id="ML769581">
    <property type="protein sequence ID" value="KAE9393057.1"/>
    <property type="molecule type" value="Genomic_DNA"/>
</dbReference>
<sequence>MKSYDISFLFPDKNTCSVIVSHENLTEIYRVNLSHEKLAVILPATCRKFTVILLNKKLAVILPMVILFTVQYLIWNKAVWNIRHMEWDIPFPNLGGGDIPWIRTLEYGI</sequence>
<keyword evidence="1" id="KW-0812">Transmembrane</keyword>
<accession>A0A6A4H7B0</accession>
<evidence type="ECO:0000313" key="2">
    <source>
        <dbReference type="EMBL" id="KAE9393057.1"/>
    </source>
</evidence>
<keyword evidence="1" id="KW-1133">Transmembrane helix</keyword>